<dbReference type="Proteomes" id="UP000481861">
    <property type="component" value="Unassembled WGS sequence"/>
</dbReference>
<dbReference type="AlphaFoldDB" id="A0A7C8I3W8"/>
<evidence type="ECO:0000256" key="1">
    <source>
        <dbReference type="ARBA" id="ARBA00007447"/>
    </source>
</evidence>
<dbReference type="EMBL" id="JAADJZ010000014">
    <property type="protein sequence ID" value="KAF2870257.1"/>
    <property type="molecule type" value="Genomic_DNA"/>
</dbReference>
<dbReference type="Gene3D" id="2.40.70.10">
    <property type="entry name" value="Acid Proteases"/>
    <property type="match status" value="1"/>
</dbReference>
<dbReference type="SUPFAM" id="SSF50630">
    <property type="entry name" value="Acid proteases"/>
    <property type="match status" value="1"/>
</dbReference>
<evidence type="ECO:0000313" key="3">
    <source>
        <dbReference type="EMBL" id="KAF2870257.1"/>
    </source>
</evidence>
<dbReference type="InterPro" id="IPR021109">
    <property type="entry name" value="Peptidase_aspartic_dom_sf"/>
</dbReference>
<dbReference type="GO" id="GO:0004190">
    <property type="term" value="F:aspartic-type endopeptidase activity"/>
    <property type="evidence" value="ECO:0007669"/>
    <property type="project" value="InterPro"/>
</dbReference>
<comment type="similarity">
    <text evidence="1">Belongs to the peptidase A1 family.</text>
</comment>
<evidence type="ECO:0000313" key="4">
    <source>
        <dbReference type="Proteomes" id="UP000481861"/>
    </source>
</evidence>
<name>A0A7C8I3W8_9PLEO</name>
<keyword evidence="4" id="KW-1185">Reference proteome</keyword>
<dbReference type="InterPro" id="IPR033121">
    <property type="entry name" value="PEPTIDASE_A1"/>
</dbReference>
<accession>A0A7C8I3W8</accession>
<protein>
    <submittedName>
        <fullName evidence="3">Aspartic peptidase domain-containing protein</fullName>
    </submittedName>
</protein>
<dbReference type="PROSITE" id="PS51767">
    <property type="entry name" value="PEPTIDASE_A1"/>
    <property type="match status" value="1"/>
</dbReference>
<organism evidence="3 4">
    <name type="scientific">Massariosphaeria phaeospora</name>
    <dbReference type="NCBI Taxonomy" id="100035"/>
    <lineage>
        <taxon>Eukaryota</taxon>
        <taxon>Fungi</taxon>
        <taxon>Dikarya</taxon>
        <taxon>Ascomycota</taxon>
        <taxon>Pezizomycotina</taxon>
        <taxon>Dothideomycetes</taxon>
        <taxon>Pleosporomycetidae</taxon>
        <taxon>Pleosporales</taxon>
        <taxon>Pleosporales incertae sedis</taxon>
        <taxon>Massariosphaeria</taxon>
    </lineage>
</organism>
<dbReference type="OrthoDB" id="15189at2759"/>
<dbReference type="PANTHER" id="PTHR47966">
    <property type="entry name" value="BETA-SITE APP-CLEAVING ENZYME, ISOFORM A-RELATED"/>
    <property type="match status" value="1"/>
</dbReference>
<evidence type="ECO:0000259" key="2">
    <source>
        <dbReference type="PROSITE" id="PS51767"/>
    </source>
</evidence>
<gene>
    <name evidence="3" type="ORF">BDV95DRAFT_76699</name>
</gene>
<dbReference type="PANTHER" id="PTHR47966:SF51">
    <property type="entry name" value="BETA-SITE APP-CLEAVING ENZYME, ISOFORM A-RELATED"/>
    <property type="match status" value="1"/>
</dbReference>
<reference evidence="3 4" key="1">
    <citation type="submission" date="2020-01" db="EMBL/GenBank/DDBJ databases">
        <authorList>
            <consortium name="DOE Joint Genome Institute"/>
            <person name="Haridas S."/>
            <person name="Albert R."/>
            <person name="Binder M."/>
            <person name="Bloem J."/>
            <person name="Labutti K."/>
            <person name="Salamov A."/>
            <person name="Andreopoulos B."/>
            <person name="Baker S.E."/>
            <person name="Barry K."/>
            <person name="Bills G."/>
            <person name="Bluhm B.H."/>
            <person name="Cannon C."/>
            <person name="Castanera R."/>
            <person name="Culley D.E."/>
            <person name="Daum C."/>
            <person name="Ezra D."/>
            <person name="Gonzalez J.B."/>
            <person name="Henrissat B."/>
            <person name="Kuo A."/>
            <person name="Liang C."/>
            <person name="Lipzen A."/>
            <person name="Lutzoni F."/>
            <person name="Magnuson J."/>
            <person name="Mondo S."/>
            <person name="Nolan M."/>
            <person name="Ohm R."/>
            <person name="Pangilinan J."/>
            <person name="Park H.-J.H."/>
            <person name="Ramirez L."/>
            <person name="Alfaro M."/>
            <person name="Sun H."/>
            <person name="Tritt A."/>
            <person name="Yoshinaga Y."/>
            <person name="Zwiers L.-H.L."/>
            <person name="Turgeon B.G."/>
            <person name="Goodwin S.B."/>
            <person name="Spatafora J.W."/>
            <person name="Crous P.W."/>
            <person name="Grigoriev I.V."/>
        </authorList>
    </citation>
    <scope>NUCLEOTIDE SEQUENCE [LARGE SCALE GENOMIC DNA]</scope>
    <source>
        <strain evidence="3 4">CBS 611.86</strain>
    </source>
</reference>
<dbReference type="InterPro" id="IPR001461">
    <property type="entry name" value="Aspartic_peptidase_A1"/>
</dbReference>
<feature type="domain" description="Peptidase A1" evidence="2">
    <location>
        <begin position="1"/>
        <end position="136"/>
    </location>
</feature>
<sequence>MFEGVQVKWNDGQKDTIKDLKMEVVVDSGTTSLLLPKDIIAAFVKTLTPPLSFEPITSRYDIDCNAEGPATFDFVIGGVELKIPLKELISEYADCKCCLQLYDVKSRELDYAILGQSFMRHVVVRHDVDALSMSFKQRVY</sequence>
<comment type="caution">
    <text evidence="3">The sequence shown here is derived from an EMBL/GenBank/DDBJ whole genome shotgun (WGS) entry which is preliminary data.</text>
</comment>
<proteinExistence type="inferred from homology"/>
<dbReference type="Pfam" id="PF00026">
    <property type="entry name" value="Asp"/>
    <property type="match status" value="1"/>
</dbReference>
<dbReference type="GO" id="GO:0006508">
    <property type="term" value="P:proteolysis"/>
    <property type="evidence" value="ECO:0007669"/>
    <property type="project" value="InterPro"/>
</dbReference>